<evidence type="ECO:0000259" key="2">
    <source>
        <dbReference type="Pfam" id="PF13581"/>
    </source>
</evidence>
<dbReference type="InterPro" id="IPR003594">
    <property type="entry name" value="HATPase_dom"/>
</dbReference>
<dbReference type="Pfam" id="PF13581">
    <property type="entry name" value="HATPase_c_2"/>
    <property type="match status" value="1"/>
</dbReference>
<dbReference type="CDD" id="cd16936">
    <property type="entry name" value="HATPase_RsbW-like"/>
    <property type="match status" value="1"/>
</dbReference>
<dbReference type="Proteomes" id="UP000619486">
    <property type="component" value="Unassembled WGS sequence"/>
</dbReference>
<keyword evidence="1" id="KW-0723">Serine/threonine-protein kinase</keyword>
<dbReference type="AlphaFoldDB" id="A0A918GZT3"/>
<sequence>MTMTAARPAASQLAPCSPGHAGYTVGLSCLPPSAALARMATRTTAQCWGLPEELTEDLTLIASELVTNAVKHAASSDPEFPARCRLTVERPAPDTVRVEVLDSYKDRSVKRRAGDSDESGRGLFLVEALATSWGVTRQTNGKTVWAVLKADT</sequence>
<feature type="domain" description="Histidine kinase/HSP90-like ATPase" evidence="2">
    <location>
        <begin position="33"/>
        <end position="147"/>
    </location>
</feature>
<dbReference type="InterPro" id="IPR036890">
    <property type="entry name" value="HATPase_C_sf"/>
</dbReference>
<protein>
    <recommendedName>
        <fullName evidence="2">Histidine kinase/HSP90-like ATPase domain-containing protein</fullName>
    </recommendedName>
</protein>
<evidence type="ECO:0000313" key="3">
    <source>
        <dbReference type="EMBL" id="GGT28100.1"/>
    </source>
</evidence>
<reference evidence="3" key="2">
    <citation type="submission" date="2020-09" db="EMBL/GenBank/DDBJ databases">
        <authorList>
            <person name="Sun Q."/>
            <person name="Ohkuma M."/>
        </authorList>
    </citation>
    <scope>NUCLEOTIDE SEQUENCE</scope>
    <source>
        <strain evidence="3">JCM 3172</strain>
    </source>
</reference>
<dbReference type="PANTHER" id="PTHR35526">
    <property type="entry name" value="ANTI-SIGMA-F FACTOR RSBW-RELATED"/>
    <property type="match status" value="1"/>
</dbReference>
<accession>A0A918GZT3</accession>
<dbReference type="Gene3D" id="3.30.565.10">
    <property type="entry name" value="Histidine kinase-like ATPase, C-terminal domain"/>
    <property type="match status" value="1"/>
</dbReference>
<dbReference type="PANTHER" id="PTHR35526:SF3">
    <property type="entry name" value="ANTI-SIGMA-F FACTOR RSBW"/>
    <property type="match status" value="1"/>
</dbReference>
<reference evidence="3" key="1">
    <citation type="journal article" date="2014" name="Int. J. Syst. Evol. Microbiol.">
        <title>Complete genome sequence of Corynebacterium casei LMG S-19264T (=DSM 44701T), isolated from a smear-ripened cheese.</title>
        <authorList>
            <consortium name="US DOE Joint Genome Institute (JGI-PGF)"/>
            <person name="Walter F."/>
            <person name="Albersmeier A."/>
            <person name="Kalinowski J."/>
            <person name="Ruckert C."/>
        </authorList>
    </citation>
    <scope>NUCLEOTIDE SEQUENCE</scope>
    <source>
        <strain evidence="3">JCM 3172</strain>
    </source>
</reference>
<keyword evidence="1" id="KW-0418">Kinase</keyword>
<dbReference type="InterPro" id="IPR050267">
    <property type="entry name" value="Anti-sigma-factor_SerPK"/>
</dbReference>
<gene>
    <name evidence="3" type="ORF">GCM10014713_22060</name>
</gene>
<keyword evidence="1" id="KW-0808">Transferase</keyword>
<comment type="caution">
    <text evidence="3">The sequence shown here is derived from an EMBL/GenBank/DDBJ whole genome shotgun (WGS) entry which is preliminary data.</text>
</comment>
<evidence type="ECO:0000256" key="1">
    <source>
        <dbReference type="ARBA" id="ARBA00022527"/>
    </source>
</evidence>
<dbReference type="GO" id="GO:0004674">
    <property type="term" value="F:protein serine/threonine kinase activity"/>
    <property type="evidence" value="ECO:0007669"/>
    <property type="project" value="UniProtKB-KW"/>
</dbReference>
<proteinExistence type="predicted"/>
<dbReference type="SUPFAM" id="SSF55874">
    <property type="entry name" value="ATPase domain of HSP90 chaperone/DNA topoisomerase II/histidine kinase"/>
    <property type="match status" value="1"/>
</dbReference>
<name>A0A918GZT3_9ACTN</name>
<keyword evidence="4" id="KW-1185">Reference proteome</keyword>
<evidence type="ECO:0000313" key="4">
    <source>
        <dbReference type="Proteomes" id="UP000619486"/>
    </source>
</evidence>
<dbReference type="PROSITE" id="PS51257">
    <property type="entry name" value="PROKAR_LIPOPROTEIN"/>
    <property type="match status" value="1"/>
</dbReference>
<dbReference type="RefSeq" id="WP_308427163.1">
    <property type="nucleotide sequence ID" value="NZ_BMQQ01000006.1"/>
</dbReference>
<organism evidence="3 4">
    <name type="scientific">Streptomyces purpureus</name>
    <dbReference type="NCBI Taxonomy" id="1951"/>
    <lineage>
        <taxon>Bacteria</taxon>
        <taxon>Bacillati</taxon>
        <taxon>Actinomycetota</taxon>
        <taxon>Actinomycetes</taxon>
        <taxon>Kitasatosporales</taxon>
        <taxon>Streptomycetaceae</taxon>
        <taxon>Streptomyces</taxon>
    </lineage>
</organism>
<dbReference type="EMBL" id="BMQQ01000006">
    <property type="protein sequence ID" value="GGT28100.1"/>
    <property type="molecule type" value="Genomic_DNA"/>
</dbReference>